<feature type="coiled-coil region" evidence="1">
    <location>
        <begin position="176"/>
        <end position="217"/>
    </location>
</feature>
<feature type="compositionally biased region" description="Pro residues" evidence="2">
    <location>
        <begin position="84"/>
        <end position="93"/>
    </location>
</feature>
<evidence type="ECO:0000313" key="4">
    <source>
        <dbReference type="Proteomes" id="UP001203852"/>
    </source>
</evidence>
<feature type="region of interest" description="Disordered" evidence="2">
    <location>
        <begin position="74"/>
        <end position="93"/>
    </location>
</feature>
<keyword evidence="4" id="KW-1185">Reference proteome</keyword>
<evidence type="ECO:0000313" key="3">
    <source>
        <dbReference type="EMBL" id="KAI1618227.1"/>
    </source>
</evidence>
<evidence type="ECO:0000256" key="2">
    <source>
        <dbReference type="SAM" id="MobiDB-lite"/>
    </source>
</evidence>
<accession>A0AAN6E6Q3</accession>
<dbReference type="AlphaFoldDB" id="A0AAN6E6Q3"/>
<name>A0AAN6E6Q3_9EURO</name>
<feature type="compositionally biased region" description="Basic and acidic residues" evidence="2">
    <location>
        <begin position="262"/>
        <end position="281"/>
    </location>
</feature>
<dbReference type="Proteomes" id="UP001203852">
    <property type="component" value="Unassembled WGS sequence"/>
</dbReference>
<organism evidence="3 4">
    <name type="scientific">Exophiala viscosa</name>
    <dbReference type="NCBI Taxonomy" id="2486360"/>
    <lineage>
        <taxon>Eukaryota</taxon>
        <taxon>Fungi</taxon>
        <taxon>Dikarya</taxon>
        <taxon>Ascomycota</taxon>
        <taxon>Pezizomycotina</taxon>
        <taxon>Eurotiomycetes</taxon>
        <taxon>Chaetothyriomycetidae</taxon>
        <taxon>Chaetothyriales</taxon>
        <taxon>Herpotrichiellaceae</taxon>
        <taxon>Exophiala</taxon>
    </lineage>
</organism>
<keyword evidence="1" id="KW-0175">Coiled coil</keyword>
<proteinExistence type="predicted"/>
<comment type="caution">
    <text evidence="3">The sequence shown here is derived from an EMBL/GenBank/DDBJ whole genome shotgun (WGS) entry which is preliminary data.</text>
</comment>
<sequence>MSDRRRRHSYDNYIYDESRDPIVIEREPQVRSRDRIIHRPPQKLTLGSKLYNLFKIRRKKVSIIEETPVRSRHKERHIRVLSPSPSPSPPPPREPYHVMADRLFVPLPPEMPPKRRDDEVTIKYVKVKKPKDRHPLDPHDVHQHPVVVTNGHHRHDREHERDRAFRPDHDIRDDLIRRERRERREAEERLERERQRRHDAERVAARAQAEAELLQERRYGAIEREPRDRERRRDRDRDMAQVILREPREVVVVPNSPPTALDRARHDFRRTRERDEYEEQLRGRPQRAIMFKDDVRVWRVGSRSRSRERPRGR</sequence>
<feature type="region of interest" description="Disordered" evidence="2">
    <location>
        <begin position="254"/>
        <end position="281"/>
    </location>
</feature>
<protein>
    <submittedName>
        <fullName evidence="3">Uncharacterized protein</fullName>
    </submittedName>
</protein>
<gene>
    <name evidence="3" type="ORF">EDD36DRAFT_459881</name>
</gene>
<reference evidence="3" key="1">
    <citation type="journal article" date="2022" name="bioRxiv">
        <title>Deciphering the potential niche of two novel black yeast fungi from a biological soil crust based on their genomes, phenotypes, and melanin regulation.</title>
        <authorList>
            <consortium name="DOE Joint Genome Institute"/>
            <person name="Carr E.C."/>
            <person name="Barton Q."/>
            <person name="Grambo S."/>
            <person name="Sullivan M."/>
            <person name="Renfro C.M."/>
            <person name="Kuo A."/>
            <person name="Pangilinan J."/>
            <person name="Lipzen A."/>
            <person name="Keymanesh K."/>
            <person name="Savage E."/>
            <person name="Barry K."/>
            <person name="Grigoriev I.V."/>
            <person name="Riekhof W.R."/>
            <person name="Harris S.S."/>
        </authorList>
    </citation>
    <scope>NUCLEOTIDE SEQUENCE</scope>
    <source>
        <strain evidence="3">JF 03-4F</strain>
    </source>
</reference>
<dbReference type="EMBL" id="MU404350">
    <property type="protein sequence ID" value="KAI1618227.1"/>
    <property type="molecule type" value="Genomic_DNA"/>
</dbReference>
<evidence type="ECO:0000256" key="1">
    <source>
        <dbReference type="SAM" id="Coils"/>
    </source>
</evidence>